<organism evidence="2 3">
    <name type="scientific">Floridaenema fluviatile BLCC-F154</name>
    <dbReference type="NCBI Taxonomy" id="3153640"/>
    <lineage>
        <taxon>Bacteria</taxon>
        <taxon>Bacillati</taxon>
        <taxon>Cyanobacteriota</taxon>
        <taxon>Cyanophyceae</taxon>
        <taxon>Oscillatoriophycideae</taxon>
        <taxon>Aerosakkonematales</taxon>
        <taxon>Aerosakkonemataceae</taxon>
        <taxon>Floridanema</taxon>
        <taxon>Floridanema fluviatile</taxon>
    </lineage>
</organism>
<name>A0ABV4YBS8_9CYAN</name>
<feature type="compositionally biased region" description="Low complexity" evidence="1">
    <location>
        <begin position="62"/>
        <end position="92"/>
    </location>
</feature>
<dbReference type="Proteomes" id="UP001576776">
    <property type="component" value="Unassembled WGS sequence"/>
</dbReference>
<accession>A0ABV4YBS8</accession>
<evidence type="ECO:0000313" key="2">
    <source>
        <dbReference type="EMBL" id="MFB2935978.1"/>
    </source>
</evidence>
<dbReference type="RefSeq" id="WP_413257479.1">
    <property type="nucleotide sequence ID" value="NZ_JBHFNS010000050.1"/>
</dbReference>
<evidence type="ECO:0008006" key="4">
    <source>
        <dbReference type="Google" id="ProtNLM"/>
    </source>
</evidence>
<gene>
    <name evidence="2" type="ORF">ACE1B6_12055</name>
</gene>
<dbReference type="SUPFAM" id="SSF52833">
    <property type="entry name" value="Thioredoxin-like"/>
    <property type="match status" value="1"/>
</dbReference>
<evidence type="ECO:0000256" key="1">
    <source>
        <dbReference type="SAM" id="MobiDB-lite"/>
    </source>
</evidence>
<dbReference type="PANTHER" id="PTHR34573:SF1">
    <property type="entry name" value="VITAMIN K EPOXIDE REDUCTASE DOMAIN-CONTAINING PROTEIN"/>
    <property type="match status" value="1"/>
</dbReference>
<proteinExistence type="predicted"/>
<sequence>MKTAVSWKIKLVTTTENFRFAKLMKSMTVMQLIKISLPTAIVASLALISSCSSTNTSQKVEAQTAPTPTQTVSATTKSTPTKKPAPAAKPANSNVVPEVALANHLKQKGAKMYSTFWCTTCNWQERQFGTQATQIIKASVRVECDPRGKNPQTELCDRIDIRMLPTWQINGKLYEGAMPLKELANISGYQGPRNFKTSGN</sequence>
<comment type="caution">
    <text evidence="2">The sequence shown here is derived from an EMBL/GenBank/DDBJ whole genome shotgun (WGS) entry which is preliminary data.</text>
</comment>
<feature type="region of interest" description="Disordered" evidence="1">
    <location>
        <begin position="59"/>
        <end position="92"/>
    </location>
</feature>
<protein>
    <recommendedName>
        <fullName evidence="4">Thioredoxin domain-containing protein</fullName>
    </recommendedName>
</protein>
<dbReference type="Gene3D" id="3.40.30.10">
    <property type="entry name" value="Glutaredoxin"/>
    <property type="match status" value="1"/>
</dbReference>
<evidence type="ECO:0000313" key="3">
    <source>
        <dbReference type="Proteomes" id="UP001576776"/>
    </source>
</evidence>
<reference evidence="2 3" key="1">
    <citation type="submission" date="2024-09" db="EMBL/GenBank/DDBJ databases">
        <title>Floridaenema gen nov. (Aerosakkonemataceae, Aerosakkonematales ord. nov., Cyanobacteria) from benthic tropical and subtropical fresh waters, with the description of four new species.</title>
        <authorList>
            <person name="Moretto J.A."/>
            <person name="Berthold D.E."/>
            <person name="Lefler F.W."/>
            <person name="Huang I.-S."/>
            <person name="Laughinghouse H. IV."/>
        </authorList>
    </citation>
    <scope>NUCLEOTIDE SEQUENCE [LARGE SCALE GENOMIC DNA]</scope>
    <source>
        <strain evidence="2 3">BLCC-F154</strain>
    </source>
</reference>
<dbReference type="InterPro" id="IPR036249">
    <property type="entry name" value="Thioredoxin-like_sf"/>
</dbReference>
<dbReference type="EMBL" id="JBHFNS010000050">
    <property type="protein sequence ID" value="MFB2935978.1"/>
    <property type="molecule type" value="Genomic_DNA"/>
</dbReference>
<keyword evidence="3" id="KW-1185">Reference proteome</keyword>
<dbReference type="PANTHER" id="PTHR34573">
    <property type="entry name" value="VKC DOMAIN-CONTAINING PROTEIN"/>
    <property type="match status" value="1"/>
</dbReference>